<proteinExistence type="predicted"/>
<dbReference type="SUPFAM" id="SSF57884">
    <property type="entry name" value="Ada DNA repair protein, N-terminal domain (N-Ada 10)"/>
    <property type="match status" value="1"/>
</dbReference>
<gene>
    <name evidence="3" type="ORF">DQ384_17400</name>
</gene>
<dbReference type="EMBL" id="QOIL01000009">
    <property type="protein sequence ID" value="RCG29939.1"/>
    <property type="molecule type" value="Genomic_DNA"/>
</dbReference>
<evidence type="ECO:0000256" key="1">
    <source>
        <dbReference type="ARBA" id="ARBA00023159"/>
    </source>
</evidence>
<sequence>MTRAKTYTLLGADRRPYESQVAGTLGGHRRSKIYGRLDCPSAERARARGGYVRDRVFFADEDTALAAGFRPCATCLPAEYQAWKAGTPPTILKIVHLPPDPPRHGTARPNLAREVRVGIPAFPRARV</sequence>
<keyword evidence="1" id="KW-0010">Activator</keyword>
<comment type="caution">
    <text evidence="3">The sequence shown here is derived from an EMBL/GenBank/DDBJ whole genome shotgun (WGS) entry which is preliminary data.</text>
</comment>
<dbReference type="AlphaFoldDB" id="A0A367FJ72"/>
<name>A0A367FJ72_9ACTN</name>
<keyword evidence="4" id="KW-1185">Reference proteome</keyword>
<reference evidence="3 4" key="1">
    <citation type="submission" date="2018-06" db="EMBL/GenBank/DDBJ databases">
        <title>Sphaerisporangium craniellae sp. nov., isolated from a marine sponge in the South China Sea.</title>
        <authorList>
            <person name="Li L."/>
        </authorList>
    </citation>
    <scope>NUCLEOTIDE SEQUENCE [LARGE SCALE GENOMIC DNA]</scope>
    <source>
        <strain evidence="3 4">CCTCC AA 208026</strain>
    </source>
</reference>
<dbReference type="InterPro" id="IPR004026">
    <property type="entry name" value="Ada_DNA_repair_Zn-bd"/>
</dbReference>
<dbReference type="RefSeq" id="WP_114029882.1">
    <property type="nucleotide sequence ID" value="NZ_QOIL01000009.1"/>
</dbReference>
<evidence type="ECO:0000313" key="4">
    <source>
        <dbReference type="Proteomes" id="UP000253094"/>
    </source>
</evidence>
<dbReference type="GO" id="GO:0003677">
    <property type="term" value="F:DNA binding"/>
    <property type="evidence" value="ECO:0007669"/>
    <property type="project" value="InterPro"/>
</dbReference>
<evidence type="ECO:0000313" key="3">
    <source>
        <dbReference type="EMBL" id="RCG29939.1"/>
    </source>
</evidence>
<accession>A0A367FJ72</accession>
<protein>
    <recommendedName>
        <fullName evidence="2">Ada DNA repair metal-binding domain-containing protein</fullName>
    </recommendedName>
</protein>
<dbReference type="GO" id="GO:0006355">
    <property type="term" value="P:regulation of DNA-templated transcription"/>
    <property type="evidence" value="ECO:0007669"/>
    <property type="project" value="InterPro"/>
</dbReference>
<organism evidence="3 4">
    <name type="scientific">Sphaerisporangium album</name>
    <dbReference type="NCBI Taxonomy" id="509200"/>
    <lineage>
        <taxon>Bacteria</taxon>
        <taxon>Bacillati</taxon>
        <taxon>Actinomycetota</taxon>
        <taxon>Actinomycetes</taxon>
        <taxon>Streptosporangiales</taxon>
        <taxon>Streptosporangiaceae</taxon>
        <taxon>Sphaerisporangium</taxon>
    </lineage>
</organism>
<evidence type="ECO:0000259" key="2">
    <source>
        <dbReference type="Pfam" id="PF02805"/>
    </source>
</evidence>
<dbReference type="Pfam" id="PF02805">
    <property type="entry name" value="Ada_Zn_binding"/>
    <property type="match status" value="1"/>
</dbReference>
<dbReference type="Gene3D" id="3.40.10.10">
    <property type="entry name" value="DNA Methylphosphotriester Repair Domain"/>
    <property type="match status" value="1"/>
</dbReference>
<dbReference type="OrthoDB" id="894286at2"/>
<dbReference type="Proteomes" id="UP000253094">
    <property type="component" value="Unassembled WGS sequence"/>
</dbReference>
<feature type="domain" description="Ada DNA repair metal-binding" evidence="2">
    <location>
        <begin position="27"/>
        <end position="77"/>
    </location>
</feature>
<dbReference type="GO" id="GO:0008168">
    <property type="term" value="F:methyltransferase activity"/>
    <property type="evidence" value="ECO:0007669"/>
    <property type="project" value="InterPro"/>
</dbReference>
<dbReference type="GO" id="GO:0006281">
    <property type="term" value="P:DNA repair"/>
    <property type="evidence" value="ECO:0007669"/>
    <property type="project" value="InterPro"/>
</dbReference>
<dbReference type="GO" id="GO:0008270">
    <property type="term" value="F:zinc ion binding"/>
    <property type="evidence" value="ECO:0007669"/>
    <property type="project" value="InterPro"/>
</dbReference>
<dbReference type="InterPro" id="IPR035451">
    <property type="entry name" value="Ada-like_dom_sf"/>
</dbReference>